<comment type="caution">
    <text evidence="2">The sequence shown here is derived from an EMBL/GenBank/DDBJ whole genome shotgun (WGS) entry which is preliminary data.</text>
</comment>
<evidence type="ECO:0000313" key="3">
    <source>
        <dbReference type="Proteomes" id="UP000076482"/>
    </source>
</evidence>
<dbReference type="Gene3D" id="1.10.1220.10">
    <property type="entry name" value="Met repressor-like"/>
    <property type="match status" value="1"/>
</dbReference>
<organism evidence="2 3">
    <name type="scientific">Bacillus cereus</name>
    <dbReference type="NCBI Taxonomy" id="1396"/>
    <lineage>
        <taxon>Bacteria</taxon>
        <taxon>Bacillati</taxon>
        <taxon>Bacillota</taxon>
        <taxon>Bacilli</taxon>
        <taxon>Bacillales</taxon>
        <taxon>Bacillaceae</taxon>
        <taxon>Bacillus</taxon>
        <taxon>Bacillus cereus group</taxon>
    </lineage>
</organism>
<accession>A0A164MGV7</accession>
<dbReference type="AlphaFoldDB" id="A0A164MGV7"/>
<gene>
    <name evidence="2" type="ORF">B4088_4162</name>
</gene>
<proteinExistence type="predicted"/>
<evidence type="ECO:0000313" key="2">
    <source>
        <dbReference type="EMBL" id="KZD59380.1"/>
    </source>
</evidence>
<dbReference type="InterPro" id="IPR010985">
    <property type="entry name" value="Ribbon_hlx_hlx"/>
</dbReference>
<dbReference type="SUPFAM" id="SSF47598">
    <property type="entry name" value="Ribbon-helix-helix"/>
    <property type="match status" value="1"/>
</dbReference>
<dbReference type="EMBL" id="LJKE01000076">
    <property type="protein sequence ID" value="KZD59380.1"/>
    <property type="molecule type" value="Genomic_DNA"/>
</dbReference>
<dbReference type="Proteomes" id="UP000076482">
    <property type="component" value="Unassembled WGS sequence"/>
</dbReference>
<dbReference type="RefSeq" id="WP_063262161.1">
    <property type="nucleotide sequence ID" value="NZ_LJKE01000076.1"/>
</dbReference>
<evidence type="ECO:0000256" key="1">
    <source>
        <dbReference type="SAM" id="MobiDB-lite"/>
    </source>
</evidence>
<feature type="region of interest" description="Disordered" evidence="1">
    <location>
        <begin position="78"/>
        <end position="102"/>
    </location>
</feature>
<feature type="compositionally biased region" description="Basic and acidic residues" evidence="1">
    <location>
        <begin position="83"/>
        <end position="102"/>
    </location>
</feature>
<sequence length="147" mass="16914">MKIRDIIDLTKEEPLSKIAKERLDIGEKPTREALKRAGCYSTSGKKGWFFNGDAEILEKSIYDFVTTKPTANVRTKKTNNTKTKVDNNKGDKESMNETIKDTKNKRKRASFDIDVDLLKQLKVKAVLEEKNLYDLVEQAIKDFLDKK</sequence>
<reference evidence="2 3" key="1">
    <citation type="submission" date="2015-09" db="EMBL/GenBank/DDBJ databases">
        <title>Bacillus cereus food isolates.</title>
        <authorList>
            <person name="Boekhorst J."/>
        </authorList>
    </citation>
    <scope>NUCLEOTIDE SEQUENCE [LARGE SCALE GENOMIC DNA]</scope>
    <source>
        <strain evidence="2 3">B4088</strain>
    </source>
</reference>
<dbReference type="GO" id="GO:0006355">
    <property type="term" value="P:regulation of DNA-templated transcription"/>
    <property type="evidence" value="ECO:0007669"/>
    <property type="project" value="InterPro"/>
</dbReference>
<dbReference type="PATRIC" id="fig|1396.535.peg.534"/>
<protein>
    <submittedName>
        <fullName evidence="2">Uncharacterized protein</fullName>
    </submittedName>
</protein>
<dbReference type="InterPro" id="IPR013321">
    <property type="entry name" value="Arc_rbn_hlx_hlx"/>
</dbReference>
<name>A0A164MGV7_BACCE</name>